<protein>
    <submittedName>
        <fullName evidence="1">Uncharacterized protein</fullName>
    </submittedName>
</protein>
<evidence type="ECO:0000313" key="1">
    <source>
        <dbReference type="EMBL" id="GFU60544.1"/>
    </source>
</evidence>
<evidence type="ECO:0000313" key="2">
    <source>
        <dbReference type="Proteomes" id="UP000887013"/>
    </source>
</evidence>
<dbReference type="EMBL" id="BMAW01040680">
    <property type="protein sequence ID" value="GFU60544.1"/>
    <property type="molecule type" value="Genomic_DNA"/>
</dbReference>
<accession>A0A8X6R0Z8</accession>
<dbReference type="Proteomes" id="UP000887013">
    <property type="component" value="Unassembled WGS sequence"/>
</dbReference>
<comment type="caution">
    <text evidence="1">The sequence shown here is derived from an EMBL/GenBank/DDBJ whole genome shotgun (WGS) entry which is preliminary data.</text>
</comment>
<gene>
    <name evidence="1" type="ORF">NPIL_566111</name>
</gene>
<reference evidence="1" key="1">
    <citation type="submission" date="2020-08" db="EMBL/GenBank/DDBJ databases">
        <title>Multicomponent nature underlies the extraordinary mechanical properties of spider dragline silk.</title>
        <authorList>
            <person name="Kono N."/>
            <person name="Nakamura H."/>
            <person name="Mori M."/>
            <person name="Yoshida Y."/>
            <person name="Ohtoshi R."/>
            <person name="Malay A.D."/>
            <person name="Moran D.A.P."/>
            <person name="Tomita M."/>
            <person name="Numata K."/>
            <person name="Arakawa K."/>
        </authorList>
    </citation>
    <scope>NUCLEOTIDE SEQUENCE</scope>
</reference>
<dbReference type="AlphaFoldDB" id="A0A8X6R0Z8"/>
<name>A0A8X6R0Z8_NEPPI</name>
<proteinExistence type="predicted"/>
<keyword evidence="2" id="KW-1185">Reference proteome</keyword>
<sequence>MPANYYENSDGLESSAQGPREIRVAALRSVNVRLESSAQGPREIRVVPRGQVNVRFEYSAQSYREMEATLRAMKVNFERPAHFYRKNLISSAEEEEDWVSSIMLQIRSDRLC</sequence>
<organism evidence="1 2">
    <name type="scientific">Nephila pilipes</name>
    <name type="common">Giant wood spider</name>
    <name type="synonym">Nephila maculata</name>
    <dbReference type="NCBI Taxonomy" id="299642"/>
    <lineage>
        <taxon>Eukaryota</taxon>
        <taxon>Metazoa</taxon>
        <taxon>Ecdysozoa</taxon>
        <taxon>Arthropoda</taxon>
        <taxon>Chelicerata</taxon>
        <taxon>Arachnida</taxon>
        <taxon>Araneae</taxon>
        <taxon>Araneomorphae</taxon>
        <taxon>Entelegynae</taxon>
        <taxon>Araneoidea</taxon>
        <taxon>Nephilidae</taxon>
        <taxon>Nephila</taxon>
    </lineage>
</organism>